<accession>A0A0G4FAY0</accession>
<evidence type="ECO:0000313" key="1">
    <source>
        <dbReference type="EMBL" id="CEM10063.1"/>
    </source>
</evidence>
<name>A0A0G4FAY0_9ALVE</name>
<dbReference type="PhylomeDB" id="A0A0G4FAY0"/>
<dbReference type="EMBL" id="CDMZ01000246">
    <property type="protein sequence ID" value="CEM10063.1"/>
    <property type="molecule type" value="Genomic_DNA"/>
</dbReference>
<organism evidence="1">
    <name type="scientific">Chromera velia CCMP2878</name>
    <dbReference type="NCBI Taxonomy" id="1169474"/>
    <lineage>
        <taxon>Eukaryota</taxon>
        <taxon>Sar</taxon>
        <taxon>Alveolata</taxon>
        <taxon>Colpodellida</taxon>
        <taxon>Chromeraceae</taxon>
        <taxon>Chromera</taxon>
    </lineage>
</organism>
<dbReference type="VEuPathDB" id="CryptoDB:Cvel_16076"/>
<protein>
    <submittedName>
        <fullName evidence="1">Uncharacterized protein</fullName>
    </submittedName>
</protein>
<gene>
    <name evidence="1" type="ORF">Cvel_16076</name>
</gene>
<sequence length="366" mass="41644">MSLLRESFRPATGFFGLEEPRVRWPLHARADLVVRPTGCTEDWWLPVQVKSTRGASQGFYGRPVWGFNSVRGYPGMAVVCISLEEGSHEAPRVWVFSGDSFTTGTGYLKVTPGGKHDTEESRCAFGWGTCEKNVGAVLLEMWHSAHVSNGLARLDTLRTQLSPFHLAEQAMMERCQHQLFDHVPGGLEENSETPPCPSDPYDIEIRLSGRPAMKWQRVQLKSACWISQSRNALVPSCKKTRRVTVPYDEDDFEFLLVGSPHNSTLPNVTPSERRLLSGMNAAERSRFFHFIPMAELVREEIVAVGREGQHGVRNFSLDFLPWDPPPNYSRRYSNKRASLLQWRIDTSDPFRAGQRFFEILEYGQRR</sequence>
<proteinExistence type="predicted"/>
<dbReference type="AlphaFoldDB" id="A0A0G4FAY0"/>
<reference evidence="1" key="1">
    <citation type="submission" date="2014-11" db="EMBL/GenBank/DDBJ databases">
        <authorList>
            <person name="Otto D Thomas"/>
            <person name="Naeem Raeece"/>
        </authorList>
    </citation>
    <scope>NUCLEOTIDE SEQUENCE</scope>
</reference>